<comment type="caution">
    <text evidence="2">The sequence shown here is derived from an EMBL/GenBank/DDBJ whole genome shotgun (WGS) entry which is preliminary data.</text>
</comment>
<dbReference type="Gene3D" id="3.40.710.10">
    <property type="entry name" value="DD-peptidase/beta-lactamase superfamily"/>
    <property type="match status" value="1"/>
</dbReference>
<sequence length="378" mass="42461">MPDFKNLYLAAGLTLTFVFQPIYAHCNDNITSKVQQIIDLDREKYHIPGIEVSIICPGESTPRDFVSGYTTLEQSAALKPDNLFQIGSETKSFIAALILLWEAEGKLSIDDSVSEYLSDLPQSWQNITIRQLLNHTSGIYNYTDVLDKKVRQGDFDFNQQWTSEELVNLVTEEPLYFEPGAGWHYSNTNYVLAGLIIEQVSGSELTGQLKARLIEPLQLQDTFYLPASYSPQIMERMAHGYSDRGYFPDEPKDITDFSHSWTNAAGGMVATSHDTALWIKALAQGYILPPTQMQELMTTINATLPNKLKVQYGLGIIHDDKTFGEEAWWHSGGTLGFSSLMIWLKSSDVILTVNISHYAKGEDLYLIAQELADALHKS</sequence>
<reference evidence="3" key="1">
    <citation type="journal article" date="2019" name="Int. J. Syst. Evol. Microbiol.">
        <title>The Global Catalogue of Microorganisms (GCM) 10K type strain sequencing project: providing services to taxonomists for standard genome sequencing and annotation.</title>
        <authorList>
            <consortium name="The Broad Institute Genomics Platform"/>
            <consortium name="The Broad Institute Genome Sequencing Center for Infectious Disease"/>
            <person name="Wu L."/>
            <person name="Ma J."/>
        </authorList>
    </citation>
    <scope>NUCLEOTIDE SEQUENCE [LARGE SCALE GENOMIC DNA]</scope>
    <source>
        <strain evidence="3">CCUG 59858</strain>
    </source>
</reference>
<dbReference type="Pfam" id="PF00144">
    <property type="entry name" value="Beta-lactamase"/>
    <property type="match status" value="1"/>
</dbReference>
<dbReference type="Proteomes" id="UP001595758">
    <property type="component" value="Unassembled WGS sequence"/>
</dbReference>
<dbReference type="SUPFAM" id="SSF56601">
    <property type="entry name" value="beta-lactamase/transpeptidase-like"/>
    <property type="match status" value="1"/>
</dbReference>
<dbReference type="PANTHER" id="PTHR46825">
    <property type="entry name" value="D-ALANYL-D-ALANINE-CARBOXYPEPTIDASE/ENDOPEPTIDASE AMPH"/>
    <property type="match status" value="1"/>
</dbReference>
<dbReference type="EMBL" id="JBHSAB010000001">
    <property type="protein sequence ID" value="MFC3907914.1"/>
    <property type="molecule type" value="Genomic_DNA"/>
</dbReference>
<dbReference type="RefSeq" id="WP_382340688.1">
    <property type="nucleotide sequence ID" value="NZ_JBHSAB010000001.1"/>
</dbReference>
<name>A0ABV8CD72_9GAMM</name>
<evidence type="ECO:0000259" key="1">
    <source>
        <dbReference type="Pfam" id="PF00144"/>
    </source>
</evidence>
<feature type="domain" description="Beta-lactamase-related" evidence="1">
    <location>
        <begin position="35"/>
        <end position="355"/>
    </location>
</feature>
<protein>
    <submittedName>
        <fullName evidence="2">Serine hydrolase domain-containing protein</fullName>
        <ecNumber evidence="2">3.-.-.-</ecNumber>
    </submittedName>
</protein>
<keyword evidence="3" id="KW-1185">Reference proteome</keyword>
<dbReference type="InterPro" id="IPR001466">
    <property type="entry name" value="Beta-lactam-related"/>
</dbReference>
<dbReference type="GO" id="GO:0016787">
    <property type="term" value="F:hydrolase activity"/>
    <property type="evidence" value="ECO:0007669"/>
    <property type="project" value="UniProtKB-KW"/>
</dbReference>
<keyword evidence="2" id="KW-0378">Hydrolase</keyword>
<dbReference type="InterPro" id="IPR012338">
    <property type="entry name" value="Beta-lactam/transpept-like"/>
</dbReference>
<dbReference type="InterPro" id="IPR050491">
    <property type="entry name" value="AmpC-like"/>
</dbReference>
<organism evidence="2 3">
    <name type="scientific">Legionella dresdenensis</name>
    <dbReference type="NCBI Taxonomy" id="450200"/>
    <lineage>
        <taxon>Bacteria</taxon>
        <taxon>Pseudomonadati</taxon>
        <taxon>Pseudomonadota</taxon>
        <taxon>Gammaproteobacteria</taxon>
        <taxon>Legionellales</taxon>
        <taxon>Legionellaceae</taxon>
        <taxon>Legionella</taxon>
    </lineage>
</organism>
<gene>
    <name evidence="2" type="ORF">ACFORL_02310</name>
</gene>
<dbReference type="PANTHER" id="PTHR46825:SF7">
    <property type="entry name" value="D-ALANYL-D-ALANINE CARBOXYPEPTIDASE"/>
    <property type="match status" value="1"/>
</dbReference>
<accession>A0ABV8CD72</accession>
<evidence type="ECO:0000313" key="2">
    <source>
        <dbReference type="EMBL" id="MFC3907914.1"/>
    </source>
</evidence>
<dbReference type="EC" id="3.-.-.-" evidence="2"/>
<proteinExistence type="predicted"/>
<evidence type="ECO:0000313" key="3">
    <source>
        <dbReference type="Proteomes" id="UP001595758"/>
    </source>
</evidence>